<evidence type="ECO:0000313" key="2">
    <source>
        <dbReference type="Proteomes" id="UP000319716"/>
    </source>
</evidence>
<name>A0A4Y1Z786_9BACL</name>
<protein>
    <submittedName>
        <fullName evidence="1">Uncharacterized protein</fullName>
    </submittedName>
</protein>
<reference evidence="1 2" key="1">
    <citation type="submission" date="2017-11" db="EMBL/GenBank/DDBJ databases">
        <title>Draft Genome Sequence of Sporolactobacillus inulinus NBRC 111894 Isolated from Koso, a Japanese Sugar-Vegetable Fermented Beverage.</title>
        <authorList>
            <person name="Chiou T.Y."/>
            <person name="Oshima K."/>
            <person name="Suda W."/>
            <person name="Hattori M."/>
            <person name="Takahashi T."/>
        </authorList>
    </citation>
    <scope>NUCLEOTIDE SEQUENCE [LARGE SCALE GENOMIC DNA]</scope>
    <source>
        <strain evidence="1 2">NBRC111894</strain>
    </source>
</reference>
<dbReference type="Proteomes" id="UP000319716">
    <property type="component" value="Unassembled WGS sequence"/>
</dbReference>
<evidence type="ECO:0000313" key="1">
    <source>
        <dbReference type="EMBL" id="GAY74912.1"/>
    </source>
</evidence>
<organism evidence="1 2">
    <name type="scientific">Sporolactobacillus inulinus</name>
    <dbReference type="NCBI Taxonomy" id="2078"/>
    <lineage>
        <taxon>Bacteria</taxon>
        <taxon>Bacillati</taxon>
        <taxon>Bacillota</taxon>
        <taxon>Bacilli</taxon>
        <taxon>Bacillales</taxon>
        <taxon>Sporolactobacillaceae</taxon>
        <taxon>Sporolactobacillus</taxon>
    </lineage>
</organism>
<proteinExistence type="predicted"/>
<comment type="caution">
    <text evidence="1">The sequence shown here is derived from an EMBL/GenBank/DDBJ whole genome shotgun (WGS) entry which is preliminary data.</text>
</comment>
<sequence>MGKRLFTTVKKSANVRPELFILLNKTYPSVKCLSTFDGADYTITTD</sequence>
<dbReference type="AlphaFoldDB" id="A0A4Y1Z786"/>
<dbReference type="EMBL" id="BEXB01000002">
    <property type="protein sequence ID" value="GAY74912.1"/>
    <property type="molecule type" value="Genomic_DNA"/>
</dbReference>
<gene>
    <name evidence="1" type="ORF">NBRC111894_466</name>
</gene>
<accession>A0A4Y1Z786</accession>